<feature type="non-terminal residue" evidence="10">
    <location>
        <position position="1"/>
    </location>
</feature>
<gene>
    <name evidence="10" type="ORF">GWI33_011489</name>
</gene>
<dbReference type="Proteomes" id="UP000625711">
    <property type="component" value="Unassembled WGS sequence"/>
</dbReference>
<evidence type="ECO:0000256" key="5">
    <source>
        <dbReference type="ARBA" id="ARBA00023054"/>
    </source>
</evidence>
<evidence type="ECO:0000256" key="6">
    <source>
        <dbReference type="ARBA" id="ARBA00023069"/>
    </source>
</evidence>
<keyword evidence="7" id="KW-0206">Cytoskeleton</keyword>
<evidence type="ECO:0000313" key="10">
    <source>
        <dbReference type="EMBL" id="KAF7275622.1"/>
    </source>
</evidence>
<feature type="non-terminal residue" evidence="10">
    <location>
        <position position="80"/>
    </location>
</feature>
<accession>A0A834IKG0</accession>
<keyword evidence="8" id="KW-0966">Cell projection</keyword>
<organism evidence="10 11">
    <name type="scientific">Rhynchophorus ferrugineus</name>
    <name type="common">Red palm weevil</name>
    <name type="synonym">Curculio ferrugineus</name>
    <dbReference type="NCBI Taxonomy" id="354439"/>
    <lineage>
        <taxon>Eukaryota</taxon>
        <taxon>Metazoa</taxon>
        <taxon>Ecdysozoa</taxon>
        <taxon>Arthropoda</taxon>
        <taxon>Hexapoda</taxon>
        <taxon>Insecta</taxon>
        <taxon>Pterygota</taxon>
        <taxon>Neoptera</taxon>
        <taxon>Endopterygota</taxon>
        <taxon>Coleoptera</taxon>
        <taxon>Polyphaga</taxon>
        <taxon>Cucujiformia</taxon>
        <taxon>Curculionidae</taxon>
        <taxon>Dryophthorinae</taxon>
        <taxon>Rhynchophorus</taxon>
    </lineage>
</organism>
<keyword evidence="4" id="KW-0282">Flagellum</keyword>
<keyword evidence="5" id="KW-0175">Coiled coil</keyword>
<evidence type="ECO:0000256" key="1">
    <source>
        <dbReference type="ARBA" id="ARBA00004611"/>
    </source>
</evidence>
<dbReference type="AlphaFoldDB" id="A0A834IKG0"/>
<dbReference type="InterPro" id="IPR008805">
    <property type="entry name" value="RIB43A"/>
</dbReference>
<reference evidence="10" key="1">
    <citation type="submission" date="2020-08" db="EMBL/GenBank/DDBJ databases">
        <title>Genome sequencing and assembly of the red palm weevil Rhynchophorus ferrugineus.</title>
        <authorList>
            <person name="Dias G.B."/>
            <person name="Bergman C.M."/>
            <person name="Manee M."/>
        </authorList>
    </citation>
    <scope>NUCLEOTIDE SEQUENCE</scope>
    <source>
        <strain evidence="10">AA-2017</strain>
        <tissue evidence="10">Whole larva</tissue>
    </source>
</reference>
<evidence type="ECO:0000313" key="11">
    <source>
        <dbReference type="Proteomes" id="UP000625711"/>
    </source>
</evidence>
<comment type="caution">
    <text evidence="10">The sequence shown here is derived from an EMBL/GenBank/DDBJ whole genome shotgun (WGS) entry which is preliminary data.</text>
</comment>
<evidence type="ECO:0000256" key="4">
    <source>
        <dbReference type="ARBA" id="ARBA00022846"/>
    </source>
</evidence>
<comment type="similarity">
    <text evidence="2">Belongs to the RIB43A family.</text>
</comment>
<keyword evidence="11" id="KW-1185">Reference proteome</keyword>
<keyword evidence="6" id="KW-0969">Cilium</keyword>
<keyword evidence="3" id="KW-0963">Cytoplasm</keyword>
<dbReference type="Pfam" id="PF05914">
    <property type="entry name" value="RIB43A"/>
    <property type="match status" value="1"/>
</dbReference>
<name>A0A834IKG0_RHYFE</name>
<comment type="subunit">
    <text evidence="9">Microtubule inner protein component of sperm flagellar doublet microtubules.</text>
</comment>
<dbReference type="EMBL" id="JAACXV010009566">
    <property type="protein sequence ID" value="KAF7275622.1"/>
    <property type="molecule type" value="Genomic_DNA"/>
</dbReference>
<evidence type="ECO:0000256" key="9">
    <source>
        <dbReference type="ARBA" id="ARBA00046435"/>
    </source>
</evidence>
<dbReference type="PANTHER" id="PTHR14517">
    <property type="entry name" value="RIB43A-RELATED"/>
    <property type="match status" value="1"/>
</dbReference>
<evidence type="ECO:0000256" key="3">
    <source>
        <dbReference type="ARBA" id="ARBA00022490"/>
    </source>
</evidence>
<proteinExistence type="inferred from homology"/>
<dbReference type="OrthoDB" id="429119at2759"/>
<evidence type="ECO:0000256" key="7">
    <source>
        <dbReference type="ARBA" id="ARBA00023212"/>
    </source>
</evidence>
<comment type="subcellular location">
    <subcellularLocation>
        <location evidence="1">Cytoplasm</location>
        <location evidence="1">Cytoskeleton</location>
        <location evidence="1">Flagellum axoneme</location>
    </subcellularLocation>
</comment>
<protein>
    <submittedName>
        <fullName evidence="10">Uncharacterized protein</fullName>
    </submittedName>
</protein>
<sequence>FEGEDLVNEERLRVQREQISAWLHQQMVEKEQAEKERKMADEAYKAAVIARDQRAIELDNMERECRRKLQEACTRYNLAL</sequence>
<dbReference type="PANTHER" id="PTHR14517:SF6">
    <property type="entry name" value="RE41410P"/>
    <property type="match status" value="1"/>
</dbReference>
<evidence type="ECO:0000256" key="8">
    <source>
        <dbReference type="ARBA" id="ARBA00023273"/>
    </source>
</evidence>
<evidence type="ECO:0000256" key="2">
    <source>
        <dbReference type="ARBA" id="ARBA00006875"/>
    </source>
</evidence>